<accession>A0A4Y4DX65</accession>
<proteinExistence type="predicted"/>
<comment type="caution">
    <text evidence="3">The sequence shown here is derived from an EMBL/GenBank/DDBJ whole genome shotgun (WGS) entry which is preliminary data.</text>
</comment>
<dbReference type="EMBL" id="BJNY01000037">
    <property type="protein sequence ID" value="GED07968.1"/>
    <property type="molecule type" value="Genomic_DNA"/>
</dbReference>
<dbReference type="PROSITE" id="PS51257">
    <property type="entry name" value="PROKAR_LIPOPROTEIN"/>
    <property type="match status" value="1"/>
</dbReference>
<evidence type="ECO:0000313" key="4">
    <source>
        <dbReference type="Proteomes" id="UP000316612"/>
    </source>
</evidence>
<evidence type="ECO:0000313" key="3">
    <source>
        <dbReference type="EMBL" id="GED07968.1"/>
    </source>
</evidence>
<evidence type="ECO:0008006" key="5">
    <source>
        <dbReference type="Google" id="ProtNLM"/>
    </source>
</evidence>
<feature type="signal peptide" evidence="2">
    <location>
        <begin position="1"/>
        <end position="25"/>
    </location>
</feature>
<feature type="region of interest" description="Disordered" evidence="1">
    <location>
        <begin position="29"/>
        <end position="53"/>
    </location>
</feature>
<gene>
    <name evidence="3" type="ORF">AUR04nite_35000</name>
</gene>
<evidence type="ECO:0000256" key="1">
    <source>
        <dbReference type="SAM" id="MobiDB-lite"/>
    </source>
</evidence>
<keyword evidence="4" id="KW-1185">Reference proteome</keyword>
<dbReference type="Proteomes" id="UP000316612">
    <property type="component" value="Unassembled WGS sequence"/>
</dbReference>
<name>A0A4Y4DX65_GLUUR</name>
<reference evidence="3 4" key="1">
    <citation type="submission" date="2019-06" db="EMBL/GenBank/DDBJ databases">
        <title>Whole genome shotgun sequence of Glutamicibacter uratoxydans NBRC 15515.</title>
        <authorList>
            <person name="Hosoyama A."/>
            <person name="Uohara A."/>
            <person name="Ohji S."/>
            <person name="Ichikawa N."/>
        </authorList>
    </citation>
    <scope>NUCLEOTIDE SEQUENCE [LARGE SCALE GENOMIC DNA]</scope>
    <source>
        <strain evidence="3 4">NBRC 15515</strain>
    </source>
</reference>
<feature type="compositionally biased region" description="Low complexity" evidence="1">
    <location>
        <begin position="29"/>
        <end position="45"/>
    </location>
</feature>
<dbReference type="OrthoDB" id="4954908at2"/>
<feature type="region of interest" description="Disordered" evidence="1">
    <location>
        <begin position="161"/>
        <end position="190"/>
    </location>
</feature>
<evidence type="ECO:0000256" key="2">
    <source>
        <dbReference type="SAM" id="SignalP"/>
    </source>
</evidence>
<feature type="chain" id="PRO_5039465293" description="Lipoprotein" evidence="2">
    <location>
        <begin position="26"/>
        <end position="190"/>
    </location>
</feature>
<dbReference type="RefSeq" id="WP_141367594.1">
    <property type="nucleotide sequence ID" value="NZ_BAAAJL010000007.1"/>
</dbReference>
<dbReference type="AlphaFoldDB" id="A0A4Y4DX65"/>
<organism evidence="3 4">
    <name type="scientific">Glutamicibacter uratoxydans</name>
    <name type="common">Arthrobacter uratoxydans</name>
    <dbReference type="NCBI Taxonomy" id="43667"/>
    <lineage>
        <taxon>Bacteria</taxon>
        <taxon>Bacillati</taxon>
        <taxon>Actinomycetota</taxon>
        <taxon>Actinomycetes</taxon>
        <taxon>Micrococcales</taxon>
        <taxon>Micrococcaceae</taxon>
        <taxon>Glutamicibacter</taxon>
    </lineage>
</organism>
<keyword evidence="2" id="KW-0732">Signal</keyword>
<sequence>MDIKYLTRSKSAGVLAAVSLSLALAGCGQVSSQPQNTTQPSSTSSAESGEKMNQDALLEQRDKLAEKLADSFVQGWIEDGKLHVSTTNEADLQTITDAGAVGQVVAFSNADLREGIAKIMAWQGRQEPAIRSGIYAYSLNPNTGGLTLSVDPEQRDAIETGLKKDKPAGQIPLELKEGNGLATPASTSGN</sequence>
<protein>
    <recommendedName>
        <fullName evidence="5">Lipoprotein</fullName>
    </recommendedName>
</protein>